<evidence type="ECO:0000259" key="10">
    <source>
        <dbReference type="Pfam" id="PF00361"/>
    </source>
</evidence>
<evidence type="ECO:0000256" key="7">
    <source>
        <dbReference type="ARBA" id="ARBA00031027"/>
    </source>
</evidence>
<protein>
    <recommendedName>
        <fullName evidence="3">NADH:ubiquinone reductase (H(+)-translocating)</fullName>
        <ecNumber evidence="3">7.1.1.2</ecNumber>
    </recommendedName>
    <alternativeName>
        <fullName evidence="7">NADH dehydrogenase subunit 5</fullName>
    </alternativeName>
</protein>
<dbReference type="EMBL" id="AY572539">
    <property type="protein sequence ID" value="AAS75440.1"/>
    <property type="molecule type" value="Genomic_DNA"/>
</dbReference>
<geneLocation type="mitochondrion" evidence="11"/>
<evidence type="ECO:0000256" key="4">
    <source>
        <dbReference type="ARBA" id="ARBA00022692"/>
    </source>
</evidence>
<feature type="transmembrane region" description="Helical" evidence="9">
    <location>
        <begin position="206"/>
        <end position="224"/>
    </location>
</feature>
<comment type="catalytic activity">
    <reaction evidence="8">
        <text>a ubiquinone + NADH + 5 H(+)(in) = a ubiquinol + NAD(+) + 4 H(+)(out)</text>
        <dbReference type="Rhea" id="RHEA:29091"/>
        <dbReference type="Rhea" id="RHEA-COMP:9565"/>
        <dbReference type="Rhea" id="RHEA-COMP:9566"/>
        <dbReference type="ChEBI" id="CHEBI:15378"/>
        <dbReference type="ChEBI" id="CHEBI:16389"/>
        <dbReference type="ChEBI" id="CHEBI:17976"/>
        <dbReference type="ChEBI" id="CHEBI:57540"/>
        <dbReference type="ChEBI" id="CHEBI:57945"/>
        <dbReference type="EC" id="7.1.1.2"/>
    </reaction>
</comment>
<keyword evidence="6 9" id="KW-0472">Membrane</keyword>
<dbReference type="GO" id="GO:0016020">
    <property type="term" value="C:membrane"/>
    <property type="evidence" value="ECO:0007669"/>
    <property type="project" value="UniProtKB-SubCell"/>
</dbReference>
<feature type="domain" description="NADH:quinone oxidoreductase/Mrp antiporter transmembrane" evidence="10">
    <location>
        <begin position="103"/>
        <end position="371"/>
    </location>
</feature>
<sequence length="541" mass="62449">MKKLIMAMIILSNIFLYMNNELMKYNYYLMIEWNMMNKEMSNIKMTFMMSEKSTLFTMTVLLIFSSIMMYSIFYMSQSKNMMFFSKSMLMFVISMMILILSISVITMLLGWEGLGMTSFILILFYNTSKTSSSAKQTMIINRIGDITLMISIMMLMNTNSSMIISINMKEEMIICMLTISALTKSAQIPFSSWLTEAMMAPTPVSALVHSSTLVTAGVYMILLMEKCMSFTIKMLILTMSLITLIMSSLNSMTEYDMKKIIALSTLSQMSIMFISISMELTEMAFFHMILHASFKSLIFMCASSYISMFNTQDMRLMNINKTLPLTKTAMMVANMALVGIPYTSSFYSKDIIIEMMMTKFLNKLMSTTFVMLMMFTMIYSMKMINLNNNNKMMMKKESMEMKLSTLILLTSTILSGMKMNWLVSLKQASMITKMEKFQMIIMMTIVLNLNFTKKKKQYMMKNLSLINSMWFLKTLMTKMKMMTLSLSINFNKTTEKGLITNNINNLNKMIKNLSKSNLIKSISNLKNLKWTTMLTTLILVL</sequence>
<evidence type="ECO:0000256" key="3">
    <source>
        <dbReference type="ARBA" id="ARBA00012944"/>
    </source>
</evidence>
<evidence type="ECO:0000256" key="1">
    <source>
        <dbReference type="ARBA" id="ARBA00003257"/>
    </source>
</evidence>
<comment type="subcellular location">
    <subcellularLocation>
        <location evidence="2">Membrane</location>
        <topology evidence="2">Multi-pass membrane protein</topology>
    </subcellularLocation>
</comment>
<keyword evidence="4 9" id="KW-0812">Transmembrane</keyword>
<feature type="transmembrane region" description="Helical" evidence="9">
    <location>
        <begin position="401"/>
        <end position="417"/>
    </location>
</feature>
<keyword evidence="5 9" id="KW-1133">Transmembrane helix</keyword>
<dbReference type="InterPro" id="IPR001750">
    <property type="entry name" value="ND/Mrp_TM"/>
</dbReference>
<feature type="transmembrane region" description="Helical" evidence="9">
    <location>
        <begin position="93"/>
        <end position="125"/>
    </location>
</feature>
<feature type="transmembrane region" description="Helical" evidence="9">
    <location>
        <begin position="146"/>
        <end position="166"/>
    </location>
</feature>
<feature type="transmembrane region" description="Helical" evidence="9">
    <location>
        <begin position="260"/>
        <end position="278"/>
    </location>
</feature>
<evidence type="ECO:0000256" key="9">
    <source>
        <dbReference type="SAM" id="Phobius"/>
    </source>
</evidence>
<dbReference type="GO" id="GO:0015990">
    <property type="term" value="P:electron transport coupled proton transport"/>
    <property type="evidence" value="ECO:0007669"/>
    <property type="project" value="TreeGrafter"/>
</dbReference>
<gene>
    <name evidence="11" type="primary">ND5</name>
</gene>
<feature type="transmembrane region" description="Helical" evidence="9">
    <location>
        <begin position="329"/>
        <end position="348"/>
    </location>
</feature>
<evidence type="ECO:0000256" key="2">
    <source>
        <dbReference type="ARBA" id="ARBA00004141"/>
    </source>
</evidence>
<dbReference type="PANTHER" id="PTHR42829">
    <property type="entry name" value="NADH-UBIQUINONE OXIDOREDUCTASE CHAIN 5"/>
    <property type="match status" value="1"/>
</dbReference>
<feature type="transmembrane region" description="Helical" evidence="9">
    <location>
        <begin position="284"/>
        <end position="308"/>
    </location>
</feature>
<dbReference type="GO" id="GO:0042773">
    <property type="term" value="P:ATP synthesis coupled electron transport"/>
    <property type="evidence" value="ECO:0007669"/>
    <property type="project" value="InterPro"/>
</dbReference>
<dbReference type="Pfam" id="PF00361">
    <property type="entry name" value="Proton_antipo_M"/>
    <property type="match status" value="1"/>
</dbReference>
<comment type="function">
    <text evidence="1">Core subunit of the mitochondrial membrane respiratory chain NADH dehydrogenase (Complex I) that is believed to belong to the minimal assembly required for catalysis. Complex I functions in the transfer of electrons from NADH to the respiratory chain. The immediate electron acceptor for the enzyme is believed to be ubiquinone.</text>
</comment>
<keyword evidence="11" id="KW-0496">Mitochondrion</keyword>
<feature type="transmembrane region" description="Helical" evidence="9">
    <location>
        <begin position="437"/>
        <end position="452"/>
    </location>
</feature>
<reference evidence="11" key="1">
    <citation type="journal article" date="2004" name="BMC Evol. Biol.">
        <title>Organization of the mitochondrial genomes of whiteflies, aphids, and psyllids (Hemiptera, Sternorrhyncha).</title>
        <authorList>
            <person name="Thao M.L."/>
            <person name="Baumann L."/>
            <person name="Baumann P."/>
        </authorList>
    </citation>
    <scope>NUCLEOTIDE SEQUENCE</scope>
</reference>
<evidence type="ECO:0000256" key="5">
    <source>
        <dbReference type="ARBA" id="ARBA00022989"/>
    </source>
</evidence>
<dbReference type="PRINTS" id="PR01434">
    <property type="entry name" value="NADHDHGNASE5"/>
</dbReference>
<name>Q697G2_NEOAD</name>
<feature type="transmembrane region" description="Helical" evidence="9">
    <location>
        <begin position="360"/>
        <end position="380"/>
    </location>
</feature>
<proteinExistence type="predicted"/>
<evidence type="ECO:0000256" key="8">
    <source>
        <dbReference type="ARBA" id="ARBA00049551"/>
    </source>
</evidence>
<dbReference type="EC" id="7.1.1.2" evidence="3"/>
<dbReference type="GO" id="GO:0008137">
    <property type="term" value="F:NADH dehydrogenase (ubiquinone) activity"/>
    <property type="evidence" value="ECO:0007669"/>
    <property type="project" value="UniProtKB-EC"/>
</dbReference>
<accession>Q697G2</accession>
<dbReference type="AlphaFoldDB" id="Q697G2"/>
<dbReference type="InterPro" id="IPR003945">
    <property type="entry name" value="NU5C-like"/>
</dbReference>
<evidence type="ECO:0000313" key="11">
    <source>
        <dbReference type="EMBL" id="AAS75440.1"/>
    </source>
</evidence>
<evidence type="ECO:0000256" key="6">
    <source>
        <dbReference type="ARBA" id="ARBA00023136"/>
    </source>
</evidence>
<dbReference type="PANTHER" id="PTHR42829:SF2">
    <property type="entry name" value="NADH-UBIQUINONE OXIDOREDUCTASE CHAIN 5"/>
    <property type="match status" value="1"/>
</dbReference>
<feature type="transmembrane region" description="Helical" evidence="9">
    <location>
        <begin position="230"/>
        <end position="248"/>
    </location>
</feature>
<dbReference type="GO" id="GO:0003954">
    <property type="term" value="F:NADH dehydrogenase activity"/>
    <property type="evidence" value="ECO:0007669"/>
    <property type="project" value="TreeGrafter"/>
</dbReference>
<organism evidence="11">
    <name type="scientific">Neomaskellia andropogonis</name>
    <name type="common">Sugarcane whitefly</name>
    <dbReference type="NCBI Taxonomy" id="266944"/>
    <lineage>
        <taxon>Eukaryota</taxon>
        <taxon>Metazoa</taxon>
        <taxon>Ecdysozoa</taxon>
        <taxon>Arthropoda</taxon>
        <taxon>Hexapoda</taxon>
        <taxon>Insecta</taxon>
        <taxon>Pterygota</taxon>
        <taxon>Neoptera</taxon>
        <taxon>Paraneoptera</taxon>
        <taxon>Hemiptera</taxon>
        <taxon>Sternorrhyncha</taxon>
        <taxon>Aleyrodoidea</taxon>
        <taxon>Aleyrodidae</taxon>
        <taxon>Aleyrodinae</taxon>
        <taxon>Neomaskellia</taxon>
    </lineage>
</organism>